<sequence length="104" mass="11793">HMVPKPSKRTSRTNKYEDEEDHGQTYAAKADSNCKPPKHLVISEDGMGSSWKKWLQQWKWYSTAACLSSRPPEIQVASFMSAIGPDVIDIYNSFSLDDDQAEDL</sequence>
<protein>
    <submittedName>
        <fullName evidence="2">Uncharacterized protein</fullName>
    </submittedName>
</protein>
<proteinExistence type="predicted"/>
<dbReference type="AlphaFoldDB" id="A0A0K8SMZ9"/>
<reference evidence="2" key="1">
    <citation type="submission" date="2014-09" db="EMBL/GenBank/DDBJ databases">
        <authorList>
            <person name="Magalhaes I.L.F."/>
            <person name="Oliveira U."/>
            <person name="Santos F.R."/>
            <person name="Vidigal T.H.D.A."/>
            <person name="Brescovit A.D."/>
            <person name="Santos A.J."/>
        </authorList>
    </citation>
    <scope>NUCLEOTIDE SEQUENCE</scope>
</reference>
<dbReference type="EMBL" id="GBRD01011107">
    <property type="protein sequence ID" value="JAG54717.1"/>
    <property type="molecule type" value="Transcribed_RNA"/>
</dbReference>
<organism evidence="2">
    <name type="scientific">Lygus hesperus</name>
    <name type="common">Western plant bug</name>
    <dbReference type="NCBI Taxonomy" id="30085"/>
    <lineage>
        <taxon>Eukaryota</taxon>
        <taxon>Metazoa</taxon>
        <taxon>Ecdysozoa</taxon>
        <taxon>Arthropoda</taxon>
        <taxon>Hexapoda</taxon>
        <taxon>Insecta</taxon>
        <taxon>Pterygota</taxon>
        <taxon>Neoptera</taxon>
        <taxon>Paraneoptera</taxon>
        <taxon>Hemiptera</taxon>
        <taxon>Heteroptera</taxon>
        <taxon>Panheteroptera</taxon>
        <taxon>Cimicomorpha</taxon>
        <taxon>Miridae</taxon>
        <taxon>Mirini</taxon>
        <taxon>Lygus</taxon>
    </lineage>
</organism>
<feature type="non-terminal residue" evidence="2">
    <location>
        <position position="104"/>
    </location>
</feature>
<feature type="non-terminal residue" evidence="2">
    <location>
        <position position="1"/>
    </location>
</feature>
<name>A0A0K8SMZ9_LYGHE</name>
<evidence type="ECO:0000256" key="1">
    <source>
        <dbReference type="SAM" id="MobiDB-lite"/>
    </source>
</evidence>
<accession>A0A0K8SMZ9</accession>
<evidence type="ECO:0000313" key="2">
    <source>
        <dbReference type="EMBL" id="JAG54717.1"/>
    </source>
</evidence>
<feature type="compositionally biased region" description="Basic residues" evidence="1">
    <location>
        <begin position="1"/>
        <end position="12"/>
    </location>
</feature>
<feature type="region of interest" description="Disordered" evidence="1">
    <location>
        <begin position="1"/>
        <end position="33"/>
    </location>
</feature>